<proteinExistence type="predicted"/>
<dbReference type="EMBL" id="VJMH01007455">
    <property type="protein sequence ID" value="KAF0683051.1"/>
    <property type="molecule type" value="Genomic_DNA"/>
</dbReference>
<name>A0A485LRL2_9STRA</name>
<evidence type="ECO:0000313" key="1">
    <source>
        <dbReference type="EMBL" id="KAF0683051.1"/>
    </source>
</evidence>
<sequence>MRAGAVDRTVTPHVGKQVDVLASGHKNDETEVIQNVECIVLASILAPKAVIVIQQLVELMSHECTVARDPRADETILKHYRHTVKEKPLITIIKLLYELCLTILK</sequence>
<organism evidence="2 3">
    <name type="scientific">Aphanomyces stellatus</name>
    <dbReference type="NCBI Taxonomy" id="120398"/>
    <lineage>
        <taxon>Eukaryota</taxon>
        <taxon>Sar</taxon>
        <taxon>Stramenopiles</taxon>
        <taxon>Oomycota</taxon>
        <taxon>Saprolegniomycetes</taxon>
        <taxon>Saprolegniales</taxon>
        <taxon>Verrucalvaceae</taxon>
        <taxon>Aphanomyces</taxon>
    </lineage>
</organism>
<keyword evidence="3" id="KW-1185">Reference proteome</keyword>
<evidence type="ECO:0000313" key="3">
    <source>
        <dbReference type="Proteomes" id="UP000332933"/>
    </source>
</evidence>
<reference evidence="2 3" key="1">
    <citation type="submission" date="2019-03" db="EMBL/GenBank/DDBJ databases">
        <authorList>
            <person name="Gaulin E."/>
            <person name="Dumas B."/>
        </authorList>
    </citation>
    <scope>NUCLEOTIDE SEQUENCE [LARGE SCALE GENOMIC DNA]</scope>
    <source>
        <strain evidence="2">CBS 568.67</strain>
    </source>
</reference>
<reference evidence="1" key="2">
    <citation type="submission" date="2019-06" db="EMBL/GenBank/DDBJ databases">
        <title>Genomics analysis of Aphanomyces spp. identifies a new class of oomycete effector associated with host adaptation.</title>
        <authorList>
            <person name="Gaulin E."/>
        </authorList>
    </citation>
    <scope>NUCLEOTIDE SEQUENCE</scope>
    <source>
        <strain evidence="1">CBS 578.67</strain>
    </source>
</reference>
<dbReference type="Proteomes" id="UP000332933">
    <property type="component" value="Unassembled WGS sequence"/>
</dbReference>
<dbReference type="EMBL" id="CAADRA010007481">
    <property type="protein sequence ID" value="VFU01506.1"/>
    <property type="molecule type" value="Genomic_DNA"/>
</dbReference>
<gene>
    <name evidence="2" type="primary">Aste57867_24872</name>
    <name evidence="1" type="ORF">As57867_024794</name>
    <name evidence="2" type="ORF">ASTE57867_24872</name>
</gene>
<dbReference type="AlphaFoldDB" id="A0A485LRL2"/>
<evidence type="ECO:0000313" key="2">
    <source>
        <dbReference type="EMBL" id="VFU01506.1"/>
    </source>
</evidence>
<accession>A0A485LRL2</accession>
<protein>
    <submittedName>
        <fullName evidence="2">Aste57867_24872 protein</fullName>
    </submittedName>
</protein>